<name>A0ABP8IFJ3_9BURK</name>
<evidence type="ECO:0000313" key="2">
    <source>
        <dbReference type="EMBL" id="GAA4357818.1"/>
    </source>
</evidence>
<dbReference type="RefSeq" id="WP_345541663.1">
    <property type="nucleotide sequence ID" value="NZ_BAABGJ010000081.1"/>
</dbReference>
<organism evidence="2 3">
    <name type="scientific">Variovorax defluvii</name>
    <dbReference type="NCBI Taxonomy" id="913761"/>
    <lineage>
        <taxon>Bacteria</taxon>
        <taxon>Pseudomonadati</taxon>
        <taxon>Pseudomonadota</taxon>
        <taxon>Betaproteobacteria</taxon>
        <taxon>Burkholderiales</taxon>
        <taxon>Comamonadaceae</taxon>
        <taxon>Variovorax</taxon>
    </lineage>
</organism>
<evidence type="ECO:0000259" key="1">
    <source>
        <dbReference type="PROSITE" id="PS50042"/>
    </source>
</evidence>
<evidence type="ECO:0000313" key="3">
    <source>
        <dbReference type="Proteomes" id="UP001500975"/>
    </source>
</evidence>
<accession>A0ABP8IFJ3</accession>
<keyword evidence="3" id="KW-1185">Reference proteome</keyword>
<dbReference type="InterPro" id="IPR018490">
    <property type="entry name" value="cNMP-bd_dom_sf"/>
</dbReference>
<dbReference type="Gene3D" id="2.60.120.10">
    <property type="entry name" value="Jelly Rolls"/>
    <property type="match status" value="1"/>
</dbReference>
<dbReference type="SMART" id="SM00100">
    <property type="entry name" value="cNMP"/>
    <property type="match status" value="1"/>
</dbReference>
<reference evidence="3" key="1">
    <citation type="journal article" date="2019" name="Int. J. Syst. Evol. Microbiol.">
        <title>The Global Catalogue of Microorganisms (GCM) 10K type strain sequencing project: providing services to taxonomists for standard genome sequencing and annotation.</title>
        <authorList>
            <consortium name="The Broad Institute Genomics Platform"/>
            <consortium name="The Broad Institute Genome Sequencing Center for Infectious Disease"/>
            <person name="Wu L."/>
            <person name="Ma J."/>
        </authorList>
    </citation>
    <scope>NUCLEOTIDE SEQUENCE [LARGE SCALE GENOMIC DNA]</scope>
    <source>
        <strain evidence="3">JCM 17804</strain>
    </source>
</reference>
<dbReference type="InterPro" id="IPR050397">
    <property type="entry name" value="Env_Response_Regulators"/>
</dbReference>
<protein>
    <recommendedName>
        <fullName evidence="1">Cyclic nucleotide-binding domain-containing protein</fullName>
    </recommendedName>
</protein>
<dbReference type="SUPFAM" id="SSF51206">
    <property type="entry name" value="cAMP-binding domain-like"/>
    <property type="match status" value="1"/>
</dbReference>
<dbReference type="PANTHER" id="PTHR24567">
    <property type="entry name" value="CRP FAMILY TRANSCRIPTIONAL REGULATORY PROTEIN"/>
    <property type="match status" value="1"/>
</dbReference>
<dbReference type="CDD" id="cd00038">
    <property type="entry name" value="CAP_ED"/>
    <property type="match status" value="1"/>
</dbReference>
<dbReference type="PANTHER" id="PTHR24567:SF74">
    <property type="entry name" value="HTH-TYPE TRANSCRIPTIONAL REGULATOR ARCR"/>
    <property type="match status" value="1"/>
</dbReference>
<comment type="caution">
    <text evidence="2">The sequence shown here is derived from an EMBL/GenBank/DDBJ whole genome shotgun (WGS) entry which is preliminary data.</text>
</comment>
<dbReference type="PROSITE" id="PS50042">
    <property type="entry name" value="CNMP_BINDING_3"/>
    <property type="match status" value="1"/>
</dbReference>
<dbReference type="InterPro" id="IPR000595">
    <property type="entry name" value="cNMP-bd_dom"/>
</dbReference>
<feature type="domain" description="Cyclic nucleotide-binding" evidence="1">
    <location>
        <begin position="21"/>
        <end position="127"/>
    </location>
</feature>
<gene>
    <name evidence="2" type="ORF">GCM10023165_52150</name>
</gene>
<dbReference type="Proteomes" id="UP001500975">
    <property type="component" value="Unassembled WGS sequence"/>
</dbReference>
<dbReference type="InterPro" id="IPR014710">
    <property type="entry name" value="RmlC-like_jellyroll"/>
</dbReference>
<sequence>MSSRTSDLREHAVELMQQAASLAGMSRAEAEAVVDAMKPLHVLADTLLFEEGDATDNDYMVLVLDGQLRVVSSANIPDGEVVISVVGPGSLLGEMGVIDGGPRSASCTALTDVKLGVLSRQALLSLIEQHPSVGARLLLGVSRIITGRLREGNRRLRTLSQVSRALQVELDAVHSVNRRLLDQQVGGRLSPQSL</sequence>
<dbReference type="Pfam" id="PF00027">
    <property type="entry name" value="cNMP_binding"/>
    <property type="match status" value="1"/>
</dbReference>
<proteinExistence type="predicted"/>
<dbReference type="EMBL" id="BAABGJ010000081">
    <property type="protein sequence ID" value="GAA4357818.1"/>
    <property type="molecule type" value="Genomic_DNA"/>
</dbReference>